<feature type="region of interest" description="Disordered" evidence="1">
    <location>
        <begin position="139"/>
        <end position="162"/>
    </location>
</feature>
<dbReference type="EMBL" id="RCMG01000011">
    <property type="protein sequence ID" value="KAG2868422.1"/>
    <property type="molecule type" value="Genomic_DNA"/>
</dbReference>
<dbReference type="Proteomes" id="UP000251314">
    <property type="component" value="Unassembled WGS sequence"/>
</dbReference>
<evidence type="ECO:0000313" key="6">
    <source>
        <dbReference type="EMBL" id="KAG2997402.1"/>
    </source>
</evidence>
<dbReference type="OrthoDB" id="117342at2759"/>
<dbReference type="EMBL" id="RCMI01000008">
    <property type="protein sequence ID" value="KAG2943553.1"/>
    <property type="molecule type" value="Genomic_DNA"/>
</dbReference>
<dbReference type="Proteomes" id="UP000736787">
    <property type="component" value="Unassembled WGS sequence"/>
</dbReference>
<protein>
    <recommendedName>
        <fullName evidence="2">Myb/SANT-like domain-containing protein</fullName>
    </recommendedName>
</protein>
<comment type="caution">
    <text evidence="9">The sequence shown here is derived from an EMBL/GenBank/DDBJ whole genome shotgun (WGS) entry which is preliminary data.</text>
</comment>
<reference evidence="3" key="2">
    <citation type="submission" date="2018-10" db="EMBL/GenBank/DDBJ databases">
        <title>Effector identification in a new, highly contiguous assembly of the strawberry crown rot pathogen Phytophthora cactorum.</title>
        <authorList>
            <person name="Armitage A.D."/>
            <person name="Nellist C.F."/>
            <person name="Bates H."/>
            <person name="Vickerstaff R.J."/>
            <person name="Harrison R.J."/>
        </authorList>
    </citation>
    <scope>NUCLEOTIDE SEQUENCE</scope>
    <source>
        <strain evidence="3">15-7</strain>
        <strain evidence="4">4032</strain>
        <strain evidence="5">4040</strain>
        <strain evidence="6">P415</strain>
        <strain evidence="7">P421</strain>
    </source>
</reference>
<dbReference type="Proteomes" id="UP000697107">
    <property type="component" value="Unassembled WGS sequence"/>
</dbReference>
<evidence type="ECO:0000313" key="3">
    <source>
        <dbReference type="EMBL" id="KAG2868422.1"/>
    </source>
</evidence>
<reference evidence="9 10" key="1">
    <citation type="submission" date="2018-01" db="EMBL/GenBank/DDBJ databases">
        <title>Draft genome of the strawberry crown rot pathogen Phytophthora cactorum.</title>
        <authorList>
            <person name="Armitage A.D."/>
            <person name="Lysoe E."/>
            <person name="Nellist C.F."/>
            <person name="Harrison R.J."/>
            <person name="Brurberg M.B."/>
        </authorList>
    </citation>
    <scope>NUCLEOTIDE SEQUENCE [LARGE SCALE GENOMIC DNA]</scope>
    <source>
        <strain evidence="9 10">10300</strain>
    </source>
</reference>
<dbReference type="Pfam" id="PF12776">
    <property type="entry name" value="Myb_DNA-bind_3"/>
    <property type="match status" value="1"/>
</dbReference>
<dbReference type="EMBL" id="RCMK01000010">
    <property type="protein sequence ID" value="KAG2954740.1"/>
    <property type="molecule type" value="Genomic_DNA"/>
</dbReference>
<dbReference type="EMBL" id="MJFZ01000054">
    <property type="protein sequence ID" value="RAW40034.1"/>
    <property type="molecule type" value="Genomic_DNA"/>
</dbReference>
<accession>A0A329SSX4</accession>
<dbReference type="EMBL" id="RCMV01000006">
    <property type="protein sequence ID" value="KAG3229039.1"/>
    <property type="molecule type" value="Genomic_DNA"/>
</dbReference>
<reference evidence="8" key="3">
    <citation type="submission" date="2021-01" db="EMBL/GenBank/DDBJ databases">
        <title>Phytophthora aleatoria, a newly-described species from Pinus radiata is distinct from Phytophthora cactorum isolates based on comparative genomics.</title>
        <authorList>
            <person name="Mcdougal R."/>
            <person name="Panda P."/>
            <person name="Williams N."/>
            <person name="Studholme D.J."/>
        </authorList>
    </citation>
    <scope>NUCLEOTIDE SEQUENCE</scope>
    <source>
        <strain evidence="8">NZFS 3830</strain>
    </source>
</reference>
<dbReference type="PANTHER" id="PTHR47584:SF14">
    <property type="entry name" value="L10-INTERACTING MYB DOMAIN-CONTAINING PROTEIN-LIKE"/>
    <property type="match status" value="1"/>
</dbReference>
<organism evidence="9 10">
    <name type="scientific">Phytophthora cactorum</name>
    <dbReference type="NCBI Taxonomy" id="29920"/>
    <lineage>
        <taxon>Eukaryota</taxon>
        <taxon>Sar</taxon>
        <taxon>Stramenopiles</taxon>
        <taxon>Oomycota</taxon>
        <taxon>Peronosporomycetes</taxon>
        <taxon>Peronosporales</taxon>
        <taxon>Peronosporaceae</taxon>
        <taxon>Phytophthora</taxon>
    </lineage>
</organism>
<dbReference type="Proteomes" id="UP000774804">
    <property type="component" value="Unassembled WGS sequence"/>
</dbReference>
<dbReference type="InterPro" id="IPR045026">
    <property type="entry name" value="LIMYB"/>
</dbReference>
<feature type="domain" description="Myb/SANT-like" evidence="2">
    <location>
        <begin position="17"/>
        <end position="93"/>
    </location>
</feature>
<evidence type="ECO:0000313" key="10">
    <source>
        <dbReference type="Proteomes" id="UP000251314"/>
    </source>
</evidence>
<dbReference type="PANTHER" id="PTHR47584">
    <property type="match status" value="1"/>
</dbReference>
<evidence type="ECO:0000313" key="9">
    <source>
        <dbReference type="EMBL" id="RAW40034.1"/>
    </source>
</evidence>
<sequence>MSGETMKQSWGQQRAVWDHARERVLLDVFEKARRNPKLRTDRGLKSRGWDSVAEQVNDRCKSTFNVDQLKSKNARLLMDYELFKDVGGERNLSEEAWDQLILDMPDSANRLSIFKKSGFPHCDVCHRISIVRDELTDSKASPRGIPTVRTVKRSSGPIGGLSDTKRPRLFTWGPQEEKLVLFLCWKAKVEREKTKANEEATKPQQVFLDATNELNQVCKTNFTEDQFKDKYLQLVQTYEQFKQVTGFSGDLDTLPKSDENWDKLIHERPESSLELQQLKKKGDFPHIELCSLIAGDKSSDGLEPASVDRFLVTGALKRSEGKEELKTESVNAVAAAQATVSANALSQLLPATTTPVPTGGSTEQPDPAAAAVPAVMTQELHDNLNMFLKTATAYLVIAINDHNQGSNK</sequence>
<evidence type="ECO:0000256" key="1">
    <source>
        <dbReference type="SAM" id="MobiDB-lite"/>
    </source>
</evidence>
<evidence type="ECO:0000313" key="5">
    <source>
        <dbReference type="EMBL" id="KAG2954740.1"/>
    </source>
</evidence>
<dbReference type="VEuPathDB" id="FungiDB:PC110_g3741"/>
<dbReference type="Proteomes" id="UP000760860">
    <property type="component" value="Unassembled WGS sequence"/>
</dbReference>
<evidence type="ECO:0000259" key="2">
    <source>
        <dbReference type="Pfam" id="PF12776"/>
    </source>
</evidence>
<gene>
    <name evidence="8" type="ORF">JG687_00003261</name>
    <name evidence="9" type="ORF">PC110_g3741</name>
    <name evidence="3" type="ORF">PC113_g1078</name>
    <name evidence="4" type="ORF">PC115_g724</name>
    <name evidence="5" type="ORF">PC117_g981</name>
    <name evidence="6" type="ORF">PC118_g1909</name>
    <name evidence="7" type="ORF">PC129_g460</name>
</gene>
<proteinExistence type="predicted"/>
<dbReference type="EMBL" id="JAENGZ010000098">
    <property type="protein sequence ID" value="KAG6969388.1"/>
    <property type="molecule type" value="Genomic_DNA"/>
</dbReference>
<evidence type="ECO:0000313" key="8">
    <source>
        <dbReference type="EMBL" id="KAG6969388.1"/>
    </source>
</evidence>
<dbReference type="Proteomes" id="UP000688947">
    <property type="component" value="Unassembled WGS sequence"/>
</dbReference>
<name>A0A329SSX4_9STRA</name>
<keyword evidence="10" id="KW-1185">Reference proteome</keyword>
<dbReference type="InterPro" id="IPR024752">
    <property type="entry name" value="Myb/SANT-like_dom"/>
</dbReference>
<evidence type="ECO:0000313" key="7">
    <source>
        <dbReference type="EMBL" id="KAG3229039.1"/>
    </source>
</evidence>
<dbReference type="AlphaFoldDB" id="A0A329SSX4"/>
<dbReference type="Proteomes" id="UP000735874">
    <property type="component" value="Unassembled WGS sequence"/>
</dbReference>
<evidence type="ECO:0000313" key="4">
    <source>
        <dbReference type="EMBL" id="KAG2943553.1"/>
    </source>
</evidence>
<dbReference type="EMBL" id="RCML01000026">
    <property type="protein sequence ID" value="KAG2997402.1"/>
    <property type="molecule type" value="Genomic_DNA"/>
</dbReference>